<organism evidence="2 3">
    <name type="scientific">Solanum tuberosum</name>
    <name type="common">Potato</name>
    <dbReference type="NCBI Taxonomy" id="4113"/>
    <lineage>
        <taxon>Eukaryota</taxon>
        <taxon>Viridiplantae</taxon>
        <taxon>Streptophyta</taxon>
        <taxon>Embryophyta</taxon>
        <taxon>Tracheophyta</taxon>
        <taxon>Spermatophyta</taxon>
        <taxon>Magnoliopsida</taxon>
        <taxon>eudicotyledons</taxon>
        <taxon>Gunneridae</taxon>
        <taxon>Pentapetalae</taxon>
        <taxon>asterids</taxon>
        <taxon>lamiids</taxon>
        <taxon>Solanales</taxon>
        <taxon>Solanaceae</taxon>
        <taxon>Solanoideae</taxon>
        <taxon>Solaneae</taxon>
        <taxon>Solanum</taxon>
    </lineage>
</organism>
<evidence type="ECO:0000259" key="1">
    <source>
        <dbReference type="Pfam" id="PF13966"/>
    </source>
</evidence>
<dbReference type="OMA" id="VEDIACC"/>
<sequence length="321" mass="37422">MEALAHFSATTGLEANLEKSSVFLAGVDEDTRKKILIRIGFSVGQFPIRYLGLPLSPKKWKKTECFSMIDKITLRITITYSKQLSYADRLQIINVVLFSIQSFWGAMFILPQSILKEIDKICRVFLWGCSEDKKKRALISWERVCFPKRKEGLNIKGSSNWNIASVGQLLWKIVVNKESLWLKWVHGIYIKTYASIWNHKVPTDCSWYRKKLNALKIKMQDWYNQGRYILTQSGTYSITRSYLALMGHIPKLRIAELVWTSMSLSRHRFLVWLVVQGRLLKGRLLTHKRKLKLKIPVEDIACCLCDEQVMEATKHLFEECR</sequence>
<protein>
    <submittedName>
        <fullName evidence="2">Non-LTR retroelement reverse transcriptase</fullName>
    </submittedName>
</protein>
<name>M1BYX0_SOLTU</name>
<reference evidence="3" key="1">
    <citation type="journal article" date="2011" name="Nature">
        <title>Genome sequence and analysis of the tuber crop potato.</title>
        <authorList>
            <consortium name="The Potato Genome Sequencing Consortium"/>
        </authorList>
    </citation>
    <scope>NUCLEOTIDE SEQUENCE [LARGE SCALE GENOMIC DNA]</scope>
    <source>
        <strain evidence="3">cv. DM1-3 516 R44</strain>
    </source>
</reference>
<dbReference type="STRING" id="4113.M1BYX0"/>
<dbReference type="AlphaFoldDB" id="M1BYX0"/>
<dbReference type="InterPro" id="IPR026960">
    <property type="entry name" value="RVT-Znf"/>
</dbReference>
<dbReference type="Gramene" id="PGSC0003DMT400056073">
    <property type="protein sequence ID" value="PGSC0003DMT400056073"/>
    <property type="gene ID" value="PGSC0003DMG400021783"/>
</dbReference>
<dbReference type="PANTHER" id="PTHR33116:SF84">
    <property type="entry name" value="RNA-DIRECTED DNA POLYMERASE"/>
    <property type="match status" value="1"/>
</dbReference>
<dbReference type="eggNOG" id="KOG1075">
    <property type="taxonomic scope" value="Eukaryota"/>
</dbReference>
<dbReference type="PANTHER" id="PTHR33116">
    <property type="entry name" value="REVERSE TRANSCRIPTASE ZINC-BINDING DOMAIN-CONTAINING PROTEIN-RELATED-RELATED"/>
    <property type="match status" value="1"/>
</dbReference>
<feature type="domain" description="Reverse transcriptase zinc-binding" evidence="1">
    <location>
        <begin position="236"/>
        <end position="320"/>
    </location>
</feature>
<dbReference type="HOGENOM" id="CLU_000680_15_0_1"/>
<evidence type="ECO:0000313" key="2">
    <source>
        <dbReference type="EnsemblPlants" id="PGSC0003DMT400056073"/>
    </source>
</evidence>
<keyword evidence="3" id="KW-1185">Reference proteome</keyword>
<reference evidence="2" key="2">
    <citation type="submission" date="2015-06" db="UniProtKB">
        <authorList>
            <consortium name="EnsemblPlants"/>
        </authorList>
    </citation>
    <scope>IDENTIFICATION</scope>
    <source>
        <strain evidence="2">DM1-3 516 R44</strain>
    </source>
</reference>
<dbReference type="Proteomes" id="UP000011115">
    <property type="component" value="Unassembled WGS sequence"/>
</dbReference>
<dbReference type="EnsemblPlants" id="PGSC0003DMT400056073">
    <property type="protein sequence ID" value="PGSC0003DMT400056073"/>
    <property type="gene ID" value="PGSC0003DMG400021783"/>
</dbReference>
<evidence type="ECO:0000313" key="3">
    <source>
        <dbReference type="Proteomes" id="UP000011115"/>
    </source>
</evidence>
<dbReference type="InParanoid" id="M1BYX0"/>
<proteinExistence type="predicted"/>
<accession>M1BYX0</accession>
<dbReference type="Pfam" id="PF13966">
    <property type="entry name" value="zf-RVT"/>
    <property type="match status" value="1"/>
</dbReference>
<dbReference type="PaxDb" id="4113-PGSC0003DMT400056073"/>